<gene>
    <name evidence="7" type="ORF">KC207_07530</name>
</gene>
<dbReference type="InterPro" id="IPR050482">
    <property type="entry name" value="Sensor_HK_TwoCompSys"/>
</dbReference>
<evidence type="ECO:0000256" key="2">
    <source>
        <dbReference type="ARBA" id="ARBA00022777"/>
    </source>
</evidence>
<evidence type="ECO:0000313" key="8">
    <source>
        <dbReference type="Proteomes" id="UP000677016"/>
    </source>
</evidence>
<keyword evidence="2 7" id="KW-0418">Kinase</keyword>
<dbReference type="AlphaFoldDB" id="A0A941D6R6"/>
<dbReference type="InterPro" id="IPR045975">
    <property type="entry name" value="DUF5931"/>
</dbReference>
<protein>
    <submittedName>
        <fullName evidence="7">Histidine kinase</fullName>
    </submittedName>
</protein>
<name>A0A941D6R6_9MICO</name>
<dbReference type="EMBL" id="JAGSNF010000009">
    <property type="protein sequence ID" value="MBR7743139.1"/>
    <property type="molecule type" value="Genomic_DNA"/>
</dbReference>
<dbReference type="Gene3D" id="3.30.565.10">
    <property type="entry name" value="Histidine kinase-like ATPase, C-terminal domain"/>
    <property type="match status" value="1"/>
</dbReference>
<organism evidence="7 8">
    <name type="scientific">Phycicoccus avicenniae</name>
    <dbReference type="NCBI Taxonomy" id="2828860"/>
    <lineage>
        <taxon>Bacteria</taxon>
        <taxon>Bacillati</taxon>
        <taxon>Actinomycetota</taxon>
        <taxon>Actinomycetes</taxon>
        <taxon>Micrococcales</taxon>
        <taxon>Intrasporangiaceae</taxon>
        <taxon>Phycicoccus</taxon>
    </lineage>
</organism>
<dbReference type="SUPFAM" id="SSF55874">
    <property type="entry name" value="ATPase domain of HSP90 chaperone/DNA topoisomerase II/histidine kinase"/>
    <property type="match status" value="1"/>
</dbReference>
<dbReference type="InterPro" id="IPR003594">
    <property type="entry name" value="HATPase_dom"/>
</dbReference>
<proteinExistence type="predicted"/>
<keyword evidence="1" id="KW-0808">Transferase</keyword>
<feature type="domain" description="DUF5931" evidence="6">
    <location>
        <begin position="21"/>
        <end position="176"/>
    </location>
</feature>
<evidence type="ECO:0000313" key="7">
    <source>
        <dbReference type="EMBL" id="MBR7743139.1"/>
    </source>
</evidence>
<feature type="domain" description="Histidine kinase/HSP90-like ATPase" evidence="5">
    <location>
        <begin position="297"/>
        <end position="388"/>
    </location>
</feature>
<feature type="transmembrane region" description="Helical" evidence="4">
    <location>
        <begin position="78"/>
        <end position="95"/>
    </location>
</feature>
<dbReference type="InterPro" id="IPR036890">
    <property type="entry name" value="HATPase_C_sf"/>
</dbReference>
<feature type="transmembrane region" description="Helical" evidence="4">
    <location>
        <begin position="48"/>
        <end position="66"/>
    </location>
</feature>
<feature type="transmembrane region" description="Helical" evidence="4">
    <location>
        <begin position="107"/>
        <end position="124"/>
    </location>
</feature>
<keyword evidence="4" id="KW-0812">Transmembrane</keyword>
<accession>A0A941D6R6</accession>
<evidence type="ECO:0000256" key="1">
    <source>
        <dbReference type="ARBA" id="ARBA00022679"/>
    </source>
</evidence>
<feature type="transmembrane region" description="Helical" evidence="4">
    <location>
        <begin position="154"/>
        <end position="174"/>
    </location>
</feature>
<evidence type="ECO:0000259" key="6">
    <source>
        <dbReference type="Pfam" id="PF19354"/>
    </source>
</evidence>
<evidence type="ECO:0000256" key="3">
    <source>
        <dbReference type="ARBA" id="ARBA00023012"/>
    </source>
</evidence>
<keyword evidence="4" id="KW-1133">Transmembrane helix</keyword>
<keyword evidence="3" id="KW-0902">Two-component regulatory system</keyword>
<dbReference type="Pfam" id="PF19354">
    <property type="entry name" value="DUF5931"/>
    <property type="match status" value="1"/>
</dbReference>
<dbReference type="Pfam" id="PF02518">
    <property type="entry name" value="HATPase_c"/>
    <property type="match status" value="1"/>
</dbReference>
<sequence length="393" mass="41168">MGVLRPRSRRTGRREPVVVEAFHRGLDVFRPIATGYAALLAWQRADDMARPLVAVAVLVVLGAWSVAMLRYRRRTRRVVVAEMVLAVAGILLTPLADGAGPVGQDQFTLPTVWAAGAVVGAAVVAGARGGLVAAGVVAVADLVEVAGAPTTSTLHNIVILVLLGGLVGLAVDLARRGLAREEQVLLERERLRERERIARVVHDGVLQSLAWIHRRGSDLGGEAAELGALAADQERALRRFVSGAGAPGDEPADLHGAEGGEVDLRVAVTAHERPDVTVSVPADPLLVHRLVASEVDAALAAVLDNVDRHAGDGARAWVLLEGDVAGIELTVRDDGVGADLAALHAARDRGRMGVSGSIRGRVEDLGGSATWTTRPGGGCTVHLVVPRRPPEQP</sequence>
<evidence type="ECO:0000259" key="5">
    <source>
        <dbReference type="Pfam" id="PF02518"/>
    </source>
</evidence>
<dbReference type="NCBIfam" id="NF047322">
    <property type="entry name" value="HK_morpho_MacS"/>
    <property type="match status" value="1"/>
</dbReference>
<dbReference type="GO" id="GO:0016301">
    <property type="term" value="F:kinase activity"/>
    <property type="evidence" value="ECO:0007669"/>
    <property type="project" value="UniProtKB-KW"/>
</dbReference>
<evidence type="ECO:0000256" key="4">
    <source>
        <dbReference type="SAM" id="Phobius"/>
    </source>
</evidence>
<dbReference type="Proteomes" id="UP000677016">
    <property type="component" value="Unassembled WGS sequence"/>
</dbReference>
<keyword evidence="8" id="KW-1185">Reference proteome</keyword>
<reference evidence="7" key="1">
    <citation type="submission" date="2021-04" db="EMBL/GenBank/DDBJ databases">
        <title>Phycicoccus avicenniae sp. nov., a novel endophytic actinomycetes isolated from branch of Avicennia mariana.</title>
        <authorList>
            <person name="Tuo L."/>
        </authorList>
    </citation>
    <scope>NUCLEOTIDE SEQUENCE</scope>
    <source>
        <strain evidence="7">BSK3Z-2</strain>
    </source>
</reference>
<dbReference type="PANTHER" id="PTHR24421:SF61">
    <property type="entry name" value="OXYGEN SENSOR HISTIDINE KINASE NREB"/>
    <property type="match status" value="1"/>
</dbReference>
<dbReference type="GO" id="GO:0000160">
    <property type="term" value="P:phosphorelay signal transduction system"/>
    <property type="evidence" value="ECO:0007669"/>
    <property type="project" value="UniProtKB-KW"/>
</dbReference>
<comment type="caution">
    <text evidence="7">The sequence shown here is derived from an EMBL/GenBank/DDBJ whole genome shotgun (WGS) entry which is preliminary data.</text>
</comment>
<dbReference type="RefSeq" id="WP_211602400.1">
    <property type="nucleotide sequence ID" value="NZ_JAGSNF010000009.1"/>
</dbReference>
<keyword evidence="4" id="KW-0472">Membrane</keyword>
<dbReference type="PANTHER" id="PTHR24421">
    <property type="entry name" value="NITRATE/NITRITE SENSOR PROTEIN NARX-RELATED"/>
    <property type="match status" value="1"/>
</dbReference>